<dbReference type="PANTHER" id="PTHR43102">
    <property type="entry name" value="SLR1143 PROTEIN"/>
    <property type="match status" value="1"/>
</dbReference>
<dbReference type="PROSITE" id="PS50887">
    <property type="entry name" value="GGDEF"/>
    <property type="match status" value="1"/>
</dbReference>
<evidence type="ECO:0000313" key="3">
    <source>
        <dbReference type="Proteomes" id="UP000004679"/>
    </source>
</evidence>
<gene>
    <name evidence="2" type="ORF">MDMS009_1949</name>
</gene>
<dbReference type="NCBIfam" id="TIGR00254">
    <property type="entry name" value="GGDEF"/>
    <property type="match status" value="1"/>
</dbReference>
<dbReference type="OrthoDB" id="9812358at2"/>
<dbReference type="InterPro" id="IPR043128">
    <property type="entry name" value="Rev_trsase/Diguanyl_cyclase"/>
</dbReference>
<organism evidence="2 3">
    <name type="scientific">Methylophaga thiooxydans DMS010</name>
    <dbReference type="NCBI Taxonomy" id="637616"/>
    <lineage>
        <taxon>Bacteria</taxon>
        <taxon>Pseudomonadati</taxon>
        <taxon>Pseudomonadota</taxon>
        <taxon>Gammaproteobacteria</taxon>
        <taxon>Thiotrichales</taxon>
        <taxon>Piscirickettsiaceae</taxon>
        <taxon>Methylophaga</taxon>
    </lineage>
</organism>
<dbReference type="SUPFAM" id="SSF55073">
    <property type="entry name" value="Nucleotide cyclase"/>
    <property type="match status" value="1"/>
</dbReference>
<proteinExistence type="predicted"/>
<sequence>MIKPKIPKNEAERLHALRTLQILDTSHEERFDRVTRMAKRMFGVSISLVSLVDENRQWFKSAQGIDASETPREISFCGHAINQDGLFIIPDALEDERFYDNPLVTDAPNIRFYAGYPLKLRQGINLGTLCLIDGEPKELDEEDQQLLEDLGAMIEQEINSIQLATLDELTLISNRRGFLSLAEHSRNVCLRKKMSMTIILFDLNKFKPINDEYGHHEGDFALTQFANVMRDVFRDSDVIGRLGGDEFVAMLNDTDKEQIDAVLNRFDDAIEAMNQSINKPYKIAYSAGVASFSYQTDMSLDEMIERADAAMYEQKKARSR</sequence>
<keyword evidence="3" id="KW-1185">Reference proteome</keyword>
<feature type="domain" description="GGDEF" evidence="1">
    <location>
        <begin position="194"/>
        <end position="320"/>
    </location>
</feature>
<evidence type="ECO:0000259" key="1">
    <source>
        <dbReference type="PROSITE" id="PS50887"/>
    </source>
</evidence>
<dbReference type="RefSeq" id="WP_008291450.1">
    <property type="nucleotide sequence ID" value="NZ_GG657899.1"/>
</dbReference>
<name>C0N6E8_9GAMM</name>
<accession>C0N6E8</accession>
<dbReference type="InterPro" id="IPR029016">
    <property type="entry name" value="GAF-like_dom_sf"/>
</dbReference>
<dbReference type="Pfam" id="PF00990">
    <property type="entry name" value="GGDEF"/>
    <property type="match status" value="1"/>
</dbReference>
<dbReference type="AlphaFoldDB" id="C0N6E8"/>
<reference evidence="2 3" key="1">
    <citation type="journal article" date="2011" name="J. Bacteriol.">
        <title>Draft genome sequence of the chemolithoheterotrophic, halophilic methylotroph Methylophaga thiooxydans DMS010.</title>
        <authorList>
            <person name="Boden R."/>
            <person name="Ferriera S."/>
            <person name="Johnson J."/>
            <person name="Kelly D.P."/>
            <person name="Murrell J.C."/>
            <person name="Schafer H."/>
        </authorList>
    </citation>
    <scope>NUCLEOTIDE SEQUENCE [LARGE SCALE GENOMIC DNA]</scope>
    <source>
        <strain evidence="2 3">DMS010</strain>
    </source>
</reference>
<dbReference type="InterPro" id="IPR000160">
    <property type="entry name" value="GGDEF_dom"/>
</dbReference>
<protein>
    <submittedName>
        <fullName evidence="2">GGDEF domain protein</fullName>
    </submittedName>
</protein>
<dbReference type="SMART" id="SM00065">
    <property type="entry name" value="GAF"/>
    <property type="match status" value="1"/>
</dbReference>
<dbReference type="EMBL" id="GG657899">
    <property type="protein sequence ID" value="EEF79362.1"/>
    <property type="molecule type" value="Genomic_DNA"/>
</dbReference>
<dbReference type="SMART" id="SM00267">
    <property type="entry name" value="GGDEF"/>
    <property type="match status" value="1"/>
</dbReference>
<dbReference type="CDD" id="cd01949">
    <property type="entry name" value="GGDEF"/>
    <property type="match status" value="1"/>
</dbReference>
<dbReference type="InterPro" id="IPR029787">
    <property type="entry name" value="Nucleotide_cyclase"/>
</dbReference>
<dbReference type="SUPFAM" id="SSF55781">
    <property type="entry name" value="GAF domain-like"/>
    <property type="match status" value="1"/>
</dbReference>
<dbReference type="InterPro" id="IPR003018">
    <property type="entry name" value="GAF"/>
</dbReference>
<dbReference type="Pfam" id="PF01590">
    <property type="entry name" value="GAF"/>
    <property type="match status" value="1"/>
</dbReference>
<evidence type="ECO:0000313" key="2">
    <source>
        <dbReference type="EMBL" id="EEF79362.1"/>
    </source>
</evidence>
<dbReference type="Gene3D" id="3.30.450.40">
    <property type="match status" value="1"/>
</dbReference>
<dbReference type="Proteomes" id="UP000004679">
    <property type="component" value="Unassembled WGS sequence"/>
</dbReference>
<dbReference type="PANTHER" id="PTHR43102:SF2">
    <property type="entry name" value="GAF DOMAIN-CONTAINING PROTEIN"/>
    <property type="match status" value="1"/>
</dbReference>
<dbReference type="HOGENOM" id="CLU_000445_11_32_6"/>
<dbReference type="Gene3D" id="3.30.70.270">
    <property type="match status" value="1"/>
</dbReference>